<keyword evidence="2" id="KW-1185">Reference proteome</keyword>
<dbReference type="EMBL" id="BSYO01000036">
    <property type="protein sequence ID" value="GMH29405.1"/>
    <property type="molecule type" value="Genomic_DNA"/>
</dbReference>
<name>A0AAD3TGC2_NEPGR</name>
<evidence type="ECO:0000313" key="1">
    <source>
        <dbReference type="EMBL" id="GMH29405.1"/>
    </source>
</evidence>
<evidence type="ECO:0008006" key="3">
    <source>
        <dbReference type="Google" id="ProtNLM"/>
    </source>
</evidence>
<protein>
    <recommendedName>
        <fullName evidence="3">Rho termination factor N-terminal domain-containing protein</fullName>
    </recommendedName>
</protein>
<organism evidence="1 2">
    <name type="scientific">Nepenthes gracilis</name>
    <name type="common">Slender pitcher plant</name>
    <dbReference type="NCBI Taxonomy" id="150966"/>
    <lineage>
        <taxon>Eukaryota</taxon>
        <taxon>Viridiplantae</taxon>
        <taxon>Streptophyta</taxon>
        <taxon>Embryophyta</taxon>
        <taxon>Tracheophyta</taxon>
        <taxon>Spermatophyta</taxon>
        <taxon>Magnoliopsida</taxon>
        <taxon>eudicotyledons</taxon>
        <taxon>Gunneridae</taxon>
        <taxon>Pentapetalae</taxon>
        <taxon>Caryophyllales</taxon>
        <taxon>Nepenthaceae</taxon>
        <taxon>Nepenthes</taxon>
    </lineage>
</organism>
<proteinExistence type="predicted"/>
<sequence length="292" mass="32564">MAVKRRLSVVSRRVHGTPSELPHSLKPLQTYLIKEDAINEKCSVEVLRILIAKGDAEILELDDDIGILQSQLKWAEHGLDNYLESTSLASERAESSRVIKRIRSKTTVIGQRGSATSLSWKTEESKIQGAGSELAKLKDHEETDAFEAPVKVDDVANSEVTIGDMGPIGSLLLNPQTLKSRRKSQSNLRNVQQSGCSDPKLVQFVETKDLAGSWKSSIHEGDESNLSMLKDVIRKLSTEDTQIVRSLLATESDWLRKLPLMKLKTIAKDLKEKGYYKLKKSLLMDQLAKELS</sequence>
<gene>
    <name evidence="1" type="ORF">Nepgr_031248</name>
</gene>
<dbReference type="AlphaFoldDB" id="A0AAD3TGC2"/>
<evidence type="ECO:0000313" key="2">
    <source>
        <dbReference type="Proteomes" id="UP001279734"/>
    </source>
</evidence>
<dbReference type="Proteomes" id="UP001279734">
    <property type="component" value="Unassembled WGS sequence"/>
</dbReference>
<comment type="caution">
    <text evidence="1">The sequence shown here is derived from an EMBL/GenBank/DDBJ whole genome shotgun (WGS) entry which is preliminary data.</text>
</comment>
<reference evidence="1" key="1">
    <citation type="submission" date="2023-05" db="EMBL/GenBank/DDBJ databases">
        <title>Nepenthes gracilis genome sequencing.</title>
        <authorList>
            <person name="Fukushima K."/>
        </authorList>
    </citation>
    <scope>NUCLEOTIDE SEQUENCE</scope>
    <source>
        <strain evidence="1">SING2019-196</strain>
    </source>
</reference>
<accession>A0AAD3TGC2</accession>